<organism evidence="1 2">
    <name type="scientific">Emericella nidulans (strain FGSC A4 / ATCC 38163 / CBS 112.46 / NRRL 194 / M139)</name>
    <name type="common">Aspergillus nidulans</name>
    <dbReference type="NCBI Taxonomy" id="227321"/>
    <lineage>
        <taxon>Eukaryota</taxon>
        <taxon>Fungi</taxon>
        <taxon>Dikarya</taxon>
        <taxon>Ascomycota</taxon>
        <taxon>Pezizomycotina</taxon>
        <taxon>Eurotiomycetes</taxon>
        <taxon>Eurotiomycetidae</taxon>
        <taxon>Eurotiales</taxon>
        <taxon>Aspergillaceae</taxon>
        <taxon>Aspergillus</taxon>
        <taxon>Aspergillus subgen. Nidulantes</taxon>
    </lineage>
</organism>
<gene>
    <name evidence="1" type="ORF">ANIA_02817</name>
</gene>
<dbReference type="GeneID" id="2874404"/>
<reference evidence="2" key="1">
    <citation type="journal article" date="2005" name="Nature">
        <title>Sequencing of Aspergillus nidulans and comparative analysis with A. fumigatus and A. oryzae.</title>
        <authorList>
            <person name="Galagan J.E."/>
            <person name="Calvo S.E."/>
            <person name="Cuomo C."/>
            <person name="Ma L.J."/>
            <person name="Wortman J.R."/>
            <person name="Batzoglou S."/>
            <person name="Lee S.I."/>
            <person name="Basturkmen M."/>
            <person name="Spevak C.C."/>
            <person name="Clutterbuck J."/>
            <person name="Kapitonov V."/>
            <person name="Jurka J."/>
            <person name="Scazzocchio C."/>
            <person name="Farman M."/>
            <person name="Butler J."/>
            <person name="Purcell S."/>
            <person name="Harris S."/>
            <person name="Braus G.H."/>
            <person name="Draht O."/>
            <person name="Busch S."/>
            <person name="D'Enfert C."/>
            <person name="Bouchier C."/>
            <person name="Goldman G.H."/>
            <person name="Bell-Pedersen D."/>
            <person name="Griffiths-Jones S."/>
            <person name="Doonan J.H."/>
            <person name="Yu J."/>
            <person name="Vienken K."/>
            <person name="Pain A."/>
            <person name="Freitag M."/>
            <person name="Selker E.U."/>
            <person name="Archer D.B."/>
            <person name="Penalva M.A."/>
            <person name="Oakley B.R."/>
            <person name="Momany M."/>
            <person name="Tanaka T."/>
            <person name="Kumagai T."/>
            <person name="Asai K."/>
            <person name="Machida M."/>
            <person name="Nierman W.C."/>
            <person name="Denning D.W."/>
            <person name="Caddick M."/>
            <person name="Hynes M."/>
            <person name="Paoletti M."/>
            <person name="Fischer R."/>
            <person name="Miller B."/>
            <person name="Dyer P."/>
            <person name="Sachs M.S."/>
            <person name="Osmani S.A."/>
            <person name="Birren B.W."/>
        </authorList>
    </citation>
    <scope>NUCLEOTIDE SEQUENCE [LARGE SCALE GENOMIC DNA]</scope>
    <source>
        <strain evidence="2">FGSC A4 / ATCC 38163 / CBS 112.46 / NRRL 194 / M139</strain>
    </source>
</reference>
<dbReference type="HOGENOM" id="CLU_2346669_0_0_1"/>
<dbReference type="RefSeq" id="XP_660421.2">
    <property type="nucleotide sequence ID" value="XM_655329.2"/>
</dbReference>
<dbReference type="EMBL" id="BN001306">
    <property type="protein sequence ID" value="CBF83954.1"/>
    <property type="molecule type" value="Genomic_DNA"/>
</dbReference>
<sequence length="97" mass="10843">MDRDEAIFLPRDRTELRPGMIDEPPLSILNRLSDNQTESGRYRSADHEYNADIESLVHDQSEIGSIFSEGSILSSQSSQSEITSIAVSELAETSDRQ</sequence>
<dbReference type="Proteomes" id="UP000000560">
    <property type="component" value="Chromosome VI"/>
</dbReference>
<dbReference type="VEuPathDB" id="FungiDB:AN2817"/>
<name>C8VJH8_EMENI</name>
<dbReference type="InParanoid" id="C8VJH8"/>
<evidence type="ECO:0000313" key="1">
    <source>
        <dbReference type="EMBL" id="CBF83954.1"/>
    </source>
</evidence>
<proteinExistence type="predicted"/>
<evidence type="ECO:0000313" key="2">
    <source>
        <dbReference type="Proteomes" id="UP000000560"/>
    </source>
</evidence>
<accession>C8VJH8</accession>
<dbReference type="AlphaFoldDB" id="C8VJH8"/>
<protein>
    <submittedName>
        <fullName evidence="1">Uncharacterized protein</fullName>
    </submittedName>
</protein>
<keyword evidence="2" id="KW-1185">Reference proteome</keyword>
<reference evidence="2" key="2">
    <citation type="journal article" date="2009" name="Fungal Genet. Biol.">
        <title>The 2008 update of the Aspergillus nidulans genome annotation: a community effort.</title>
        <authorList>
            <person name="Wortman J.R."/>
            <person name="Gilsenan J.M."/>
            <person name="Joardar V."/>
            <person name="Deegan J."/>
            <person name="Clutterbuck J."/>
            <person name="Andersen M.R."/>
            <person name="Archer D."/>
            <person name="Bencina M."/>
            <person name="Braus G."/>
            <person name="Coutinho P."/>
            <person name="von Dohren H."/>
            <person name="Doonan J."/>
            <person name="Driessen A.J."/>
            <person name="Durek P."/>
            <person name="Espeso E."/>
            <person name="Fekete E."/>
            <person name="Flipphi M."/>
            <person name="Estrada C.G."/>
            <person name="Geysens S."/>
            <person name="Goldman G."/>
            <person name="de Groot P.W."/>
            <person name="Hansen K."/>
            <person name="Harris S.D."/>
            <person name="Heinekamp T."/>
            <person name="Helmstaedt K."/>
            <person name="Henrissat B."/>
            <person name="Hofmann G."/>
            <person name="Homan T."/>
            <person name="Horio T."/>
            <person name="Horiuchi H."/>
            <person name="James S."/>
            <person name="Jones M."/>
            <person name="Karaffa L."/>
            <person name="Karanyi Z."/>
            <person name="Kato M."/>
            <person name="Keller N."/>
            <person name="Kelly D.E."/>
            <person name="Kiel J.A."/>
            <person name="Kim J.M."/>
            <person name="van der Klei I.J."/>
            <person name="Klis F.M."/>
            <person name="Kovalchuk A."/>
            <person name="Krasevec N."/>
            <person name="Kubicek C.P."/>
            <person name="Liu B."/>
            <person name="Maccabe A."/>
            <person name="Meyer V."/>
            <person name="Mirabito P."/>
            <person name="Miskei M."/>
            <person name="Mos M."/>
            <person name="Mullins J."/>
            <person name="Nelson D.R."/>
            <person name="Nielsen J."/>
            <person name="Oakley B.R."/>
            <person name="Osmani S.A."/>
            <person name="Pakula T."/>
            <person name="Paszewski A."/>
            <person name="Paulsen I."/>
            <person name="Pilsyk S."/>
            <person name="Pocsi I."/>
            <person name="Punt P.J."/>
            <person name="Ram A.F."/>
            <person name="Ren Q."/>
            <person name="Robellet X."/>
            <person name="Robson G."/>
            <person name="Seiboth B."/>
            <person name="van Solingen P."/>
            <person name="Specht T."/>
            <person name="Sun J."/>
            <person name="Taheri-Talesh N."/>
            <person name="Takeshita N."/>
            <person name="Ussery D."/>
            <person name="vanKuyk P.A."/>
            <person name="Visser H."/>
            <person name="van de Vondervoort P.J."/>
            <person name="de Vries R.P."/>
            <person name="Walton J."/>
            <person name="Xiang X."/>
            <person name="Xiong Y."/>
            <person name="Zeng A.P."/>
            <person name="Brandt B.W."/>
            <person name="Cornell M.J."/>
            <person name="van den Hondel C.A."/>
            <person name="Visser J."/>
            <person name="Oliver S.G."/>
            <person name="Turner G."/>
        </authorList>
    </citation>
    <scope>GENOME REANNOTATION</scope>
    <source>
        <strain evidence="2">FGSC A4 / ATCC 38163 / CBS 112.46 / NRRL 194 / M139</strain>
    </source>
</reference>
<dbReference type="KEGG" id="ani:ANIA_02817"/>